<keyword evidence="5 9" id="KW-1133">Transmembrane helix</keyword>
<evidence type="ECO:0000256" key="7">
    <source>
        <dbReference type="ARBA" id="ARBA00023306"/>
    </source>
</evidence>
<reference evidence="11" key="1">
    <citation type="submission" date="2022-07" db="EMBL/GenBank/DDBJ databases">
        <title>Complete Genome Sequence of the Radioresistant Bacterium Deinococcus aetherius ST0316, Isolated from the Air Dust collected in Lower Stratosphere above Japan.</title>
        <authorList>
            <person name="Satoh K."/>
            <person name="Hagiwara K."/>
            <person name="Katsumata K."/>
            <person name="Kubo A."/>
            <person name="Yokobori S."/>
            <person name="Yamagishi A."/>
            <person name="Oono Y."/>
            <person name="Narumi I."/>
        </authorList>
    </citation>
    <scope>NUCLEOTIDE SEQUENCE</scope>
    <source>
        <strain evidence="11">ST0316</strain>
    </source>
</reference>
<evidence type="ECO:0000256" key="9">
    <source>
        <dbReference type="SAM" id="Phobius"/>
    </source>
</evidence>
<evidence type="ECO:0000256" key="1">
    <source>
        <dbReference type="ARBA" id="ARBA00004370"/>
    </source>
</evidence>
<keyword evidence="12" id="KW-1185">Reference proteome</keyword>
<feature type="region of interest" description="Disordered" evidence="8">
    <location>
        <begin position="1"/>
        <end position="60"/>
    </location>
</feature>
<keyword evidence="2" id="KW-1003">Cell membrane</keyword>
<evidence type="ECO:0000313" key="11">
    <source>
        <dbReference type="EMBL" id="BDP40749.1"/>
    </source>
</evidence>
<proteinExistence type="predicted"/>
<keyword evidence="4 9" id="KW-0812">Transmembrane</keyword>
<evidence type="ECO:0000256" key="4">
    <source>
        <dbReference type="ARBA" id="ARBA00022692"/>
    </source>
</evidence>
<comment type="subcellular location">
    <subcellularLocation>
        <location evidence="1">Membrane</location>
    </subcellularLocation>
</comment>
<dbReference type="Proteomes" id="UP001064971">
    <property type="component" value="Chromosome"/>
</dbReference>
<dbReference type="InterPro" id="IPR013685">
    <property type="entry name" value="POTRA_FtsQ_type"/>
</dbReference>
<accession>A0ABN6RDQ1</accession>
<keyword evidence="7" id="KW-0131">Cell cycle</keyword>
<sequence>MPFDRQGRMRTQDPGRFGGRIDSVIDSDPRFRNRRVPPGPAAEAAPPPPPQESAPVSAFGARERARRRRRLWASLALVLVVGALVGLWFALPVRTVTVSGNARMSEARVRELAGLTPGFSWAYYGTWRARGLGASPWVQTAQVTRRFPDTVEIHLTERVPFARWQRPDGGVVAVAEDGTVLPGAGDVSRLPLLGGWGPDRLEDALFVARSLGRYNVQSVAYTPSGVTAKTAGGTVWSGDPNTLLKYAGAIAKYPGKQIHIYPWGVSVQE</sequence>
<feature type="transmembrane region" description="Helical" evidence="9">
    <location>
        <begin position="71"/>
        <end position="91"/>
    </location>
</feature>
<dbReference type="PANTHER" id="PTHR35851:SF1">
    <property type="entry name" value="CELL DIVISION PROTEIN FTSQ"/>
    <property type="match status" value="1"/>
</dbReference>
<evidence type="ECO:0000256" key="2">
    <source>
        <dbReference type="ARBA" id="ARBA00022475"/>
    </source>
</evidence>
<evidence type="ECO:0000256" key="5">
    <source>
        <dbReference type="ARBA" id="ARBA00022989"/>
    </source>
</evidence>
<evidence type="ECO:0000259" key="10">
    <source>
        <dbReference type="PROSITE" id="PS51779"/>
    </source>
</evidence>
<evidence type="ECO:0000256" key="8">
    <source>
        <dbReference type="SAM" id="MobiDB-lite"/>
    </source>
</evidence>
<feature type="domain" description="POTRA" evidence="10">
    <location>
        <begin position="91"/>
        <end position="158"/>
    </location>
</feature>
<evidence type="ECO:0000313" key="12">
    <source>
        <dbReference type="Proteomes" id="UP001064971"/>
    </source>
</evidence>
<evidence type="ECO:0000256" key="3">
    <source>
        <dbReference type="ARBA" id="ARBA00022618"/>
    </source>
</evidence>
<dbReference type="Gene3D" id="3.10.20.310">
    <property type="entry name" value="membrane protein fhac"/>
    <property type="match status" value="1"/>
</dbReference>
<dbReference type="PANTHER" id="PTHR35851">
    <property type="entry name" value="CELL DIVISION PROTEIN FTSQ"/>
    <property type="match status" value="1"/>
</dbReference>
<dbReference type="PROSITE" id="PS51779">
    <property type="entry name" value="POTRA"/>
    <property type="match status" value="1"/>
</dbReference>
<dbReference type="EMBL" id="AP026560">
    <property type="protein sequence ID" value="BDP40749.1"/>
    <property type="molecule type" value="Genomic_DNA"/>
</dbReference>
<dbReference type="InterPro" id="IPR034746">
    <property type="entry name" value="POTRA"/>
</dbReference>
<dbReference type="InterPro" id="IPR026579">
    <property type="entry name" value="FtsQ"/>
</dbReference>
<organism evidence="11 12">
    <name type="scientific">Deinococcus aetherius</name>
    <dbReference type="NCBI Taxonomy" id="200252"/>
    <lineage>
        <taxon>Bacteria</taxon>
        <taxon>Thermotogati</taxon>
        <taxon>Deinococcota</taxon>
        <taxon>Deinococci</taxon>
        <taxon>Deinococcales</taxon>
        <taxon>Deinococcaceae</taxon>
        <taxon>Deinococcus</taxon>
    </lineage>
</organism>
<feature type="compositionally biased region" description="Basic and acidic residues" evidence="8">
    <location>
        <begin position="1"/>
        <end position="13"/>
    </location>
</feature>
<feature type="compositionally biased region" description="Pro residues" evidence="8">
    <location>
        <begin position="37"/>
        <end position="52"/>
    </location>
</feature>
<gene>
    <name evidence="11" type="ORF">DAETH_07180</name>
</gene>
<keyword evidence="6 9" id="KW-0472">Membrane</keyword>
<keyword evidence="3" id="KW-0132">Cell division</keyword>
<dbReference type="Pfam" id="PF08478">
    <property type="entry name" value="POTRA_1"/>
    <property type="match status" value="1"/>
</dbReference>
<name>A0ABN6RDQ1_9DEIO</name>
<protein>
    <recommendedName>
        <fullName evidence="10">POTRA domain-containing protein</fullName>
    </recommendedName>
</protein>
<evidence type="ECO:0000256" key="6">
    <source>
        <dbReference type="ARBA" id="ARBA00023136"/>
    </source>
</evidence>